<reference evidence="2 3" key="1">
    <citation type="submission" date="2019-12" db="EMBL/GenBank/DDBJ databases">
        <title>Ruegeria JWLKs population differentiation of coral mucus and skeleton niches.</title>
        <authorList>
            <person name="Luo D."/>
        </authorList>
    </citation>
    <scope>NUCLEOTIDE SEQUENCE [LARGE SCALE GENOMIC DNA]</scope>
    <source>
        <strain evidence="2 3">HKCCD6238</strain>
    </source>
</reference>
<feature type="transmembrane region" description="Helical" evidence="1">
    <location>
        <begin position="211"/>
        <end position="233"/>
    </location>
</feature>
<dbReference type="InterPro" id="IPR051533">
    <property type="entry name" value="WaaL-like"/>
</dbReference>
<sequence>MTAVLSAKASAPATKPIVLALLIFSFAMPFYFHLGGLKLSGYRVILLLFMFPAIIGWLSGKAGKIRPIDILVISFSFWSALSFSVNHGLASMWQFIGMFMIETLVPYFIARTYIRNLESFRYFVKCLFLLILILLPFALFESFTGKTPLLNLFGKVLSVYQKWIFEPRLGLLRAQTTMPHPILFGVFCAPAFALTWYVLGWHKSFFKKVGLTSVVGGAVFFSLSSGAFLNVVIQLALMGWNWVFQFLRKKWKVLLSIFCVLYFIAEIGSNRSMFQIFATHFTLTPGTAWARIHTFNFASDDILRNPIFGIGLHDWTRPHWMVLLSSVDNFWLVVTLRHGFPALFLLVGAVIVTFFQLGSRNLTGATADARLGYLISLLGLCVSAVTVHLWDATFCFLMFLLGAGVWFLDADDGSGQDGDQAQAEEGGRKMRYTRFPRALPGELSIGRVARTR</sequence>
<organism evidence="2 3">
    <name type="scientific">Ruegeria atlantica</name>
    <dbReference type="NCBI Taxonomy" id="81569"/>
    <lineage>
        <taxon>Bacteria</taxon>
        <taxon>Pseudomonadati</taxon>
        <taxon>Pseudomonadota</taxon>
        <taxon>Alphaproteobacteria</taxon>
        <taxon>Rhodobacterales</taxon>
        <taxon>Roseobacteraceae</taxon>
        <taxon>Ruegeria</taxon>
    </lineage>
</organism>
<dbReference type="EMBL" id="WVQY01000012">
    <property type="protein sequence ID" value="NOD32641.1"/>
    <property type="molecule type" value="Genomic_DNA"/>
</dbReference>
<keyword evidence="1" id="KW-0472">Membrane</keyword>
<dbReference type="PANTHER" id="PTHR37422">
    <property type="entry name" value="TEICHURONIC ACID BIOSYNTHESIS PROTEIN TUAE"/>
    <property type="match status" value="1"/>
</dbReference>
<feature type="transmembrane region" description="Helical" evidence="1">
    <location>
        <begin position="122"/>
        <end position="140"/>
    </location>
</feature>
<gene>
    <name evidence="2" type="ORF">GS617_20420</name>
</gene>
<proteinExistence type="predicted"/>
<feature type="transmembrane region" description="Helical" evidence="1">
    <location>
        <begin position="340"/>
        <end position="359"/>
    </location>
</feature>
<keyword evidence="1" id="KW-1133">Transmembrane helix</keyword>
<feature type="transmembrane region" description="Helical" evidence="1">
    <location>
        <begin position="253"/>
        <end position="269"/>
    </location>
</feature>
<feature type="transmembrane region" description="Helical" evidence="1">
    <location>
        <begin position="40"/>
        <end position="58"/>
    </location>
</feature>
<evidence type="ECO:0008006" key="4">
    <source>
        <dbReference type="Google" id="ProtNLM"/>
    </source>
</evidence>
<feature type="transmembrane region" description="Helical" evidence="1">
    <location>
        <begin position="371"/>
        <end position="390"/>
    </location>
</feature>
<protein>
    <recommendedName>
        <fullName evidence="4">Lipid A core-O-antigen ligase</fullName>
    </recommendedName>
</protein>
<dbReference type="Proteomes" id="UP000599383">
    <property type="component" value="Unassembled WGS sequence"/>
</dbReference>
<feature type="transmembrane region" description="Helical" evidence="1">
    <location>
        <begin position="16"/>
        <end position="34"/>
    </location>
</feature>
<keyword evidence="3" id="KW-1185">Reference proteome</keyword>
<evidence type="ECO:0000313" key="3">
    <source>
        <dbReference type="Proteomes" id="UP000599383"/>
    </source>
</evidence>
<evidence type="ECO:0000313" key="2">
    <source>
        <dbReference type="EMBL" id="NOD32641.1"/>
    </source>
</evidence>
<feature type="transmembrane region" description="Helical" evidence="1">
    <location>
        <begin position="182"/>
        <end position="199"/>
    </location>
</feature>
<keyword evidence="1" id="KW-0812">Transmembrane</keyword>
<name>A0ABX1WH86_9RHOB</name>
<feature type="transmembrane region" description="Helical" evidence="1">
    <location>
        <begin position="92"/>
        <end position="110"/>
    </location>
</feature>
<evidence type="ECO:0000256" key="1">
    <source>
        <dbReference type="SAM" id="Phobius"/>
    </source>
</evidence>
<dbReference type="RefSeq" id="WP_171172423.1">
    <property type="nucleotide sequence ID" value="NZ_WVQY01000012.1"/>
</dbReference>
<comment type="caution">
    <text evidence="2">The sequence shown here is derived from an EMBL/GenBank/DDBJ whole genome shotgun (WGS) entry which is preliminary data.</text>
</comment>
<accession>A0ABX1WH86</accession>
<dbReference type="PANTHER" id="PTHR37422:SF13">
    <property type="entry name" value="LIPOPOLYSACCHARIDE BIOSYNTHESIS PROTEIN PA4999-RELATED"/>
    <property type="match status" value="1"/>
</dbReference>